<keyword evidence="1" id="KW-0732">Signal</keyword>
<dbReference type="Proteomes" id="UP001501747">
    <property type="component" value="Unassembled WGS sequence"/>
</dbReference>
<proteinExistence type="predicted"/>
<evidence type="ECO:0008006" key="4">
    <source>
        <dbReference type="Google" id="ProtNLM"/>
    </source>
</evidence>
<dbReference type="RefSeq" id="WP_344874715.1">
    <property type="nucleotide sequence ID" value="NZ_BAABAL010000008.1"/>
</dbReference>
<evidence type="ECO:0000256" key="1">
    <source>
        <dbReference type="SAM" id="SignalP"/>
    </source>
</evidence>
<feature type="chain" id="PRO_5045589253" description="Secreted protein" evidence="1">
    <location>
        <begin position="25"/>
        <end position="136"/>
    </location>
</feature>
<sequence length="136" mass="14769">MKRALLSAALAVVVTVGLASPASAEAIARFSSADGWAKGSVTWGKSSYMHYPMTLSVEFHPAPGHGRVGVQVEVALRAQPNYSWKYFAGPDSHAGSRTQRMVYETVTPVTGIKLRVCRHLLDGTDKCGKPTRFYRS</sequence>
<evidence type="ECO:0000313" key="3">
    <source>
        <dbReference type="Proteomes" id="UP001501747"/>
    </source>
</evidence>
<accession>A0ABP7S1X9</accession>
<name>A0ABP7S1X9_9PSEU</name>
<reference evidence="3" key="1">
    <citation type="journal article" date="2019" name="Int. J. Syst. Evol. Microbiol.">
        <title>The Global Catalogue of Microorganisms (GCM) 10K type strain sequencing project: providing services to taxonomists for standard genome sequencing and annotation.</title>
        <authorList>
            <consortium name="The Broad Institute Genomics Platform"/>
            <consortium name="The Broad Institute Genome Sequencing Center for Infectious Disease"/>
            <person name="Wu L."/>
            <person name="Ma J."/>
        </authorList>
    </citation>
    <scope>NUCLEOTIDE SEQUENCE [LARGE SCALE GENOMIC DNA]</scope>
    <source>
        <strain evidence="3">JCM 17342</strain>
    </source>
</reference>
<comment type="caution">
    <text evidence="2">The sequence shown here is derived from an EMBL/GenBank/DDBJ whole genome shotgun (WGS) entry which is preliminary data.</text>
</comment>
<gene>
    <name evidence="2" type="ORF">GCM10022247_28300</name>
</gene>
<dbReference type="EMBL" id="BAABAL010000008">
    <property type="protein sequence ID" value="GAA4005349.1"/>
    <property type="molecule type" value="Genomic_DNA"/>
</dbReference>
<evidence type="ECO:0000313" key="2">
    <source>
        <dbReference type="EMBL" id="GAA4005349.1"/>
    </source>
</evidence>
<protein>
    <recommendedName>
        <fullName evidence="4">Secreted protein</fullName>
    </recommendedName>
</protein>
<keyword evidence="3" id="KW-1185">Reference proteome</keyword>
<feature type="signal peptide" evidence="1">
    <location>
        <begin position="1"/>
        <end position="24"/>
    </location>
</feature>
<organism evidence="2 3">
    <name type="scientific">Allokutzneria multivorans</name>
    <dbReference type="NCBI Taxonomy" id="1142134"/>
    <lineage>
        <taxon>Bacteria</taxon>
        <taxon>Bacillati</taxon>
        <taxon>Actinomycetota</taxon>
        <taxon>Actinomycetes</taxon>
        <taxon>Pseudonocardiales</taxon>
        <taxon>Pseudonocardiaceae</taxon>
        <taxon>Allokutzneria</taxon>
    </lineage>
</organism>